<feature type="transmembrane region" description="Helical" evidence="6">
    <location>
        <begin position="471"/>
        <end position="490"/>
    </location>
</feature>
<evidence type="ECO:0000256" key="4">
    <source>
        <dbReference type="ARBA" id="ARBA00022989"/>
    </source>
</evidence>
<keyword evidence="2" id="KW-0813">Transport</keyword>
<feature type="transmembrane region" description="Helical" evidence="6">
    <location>
        <begin position="91"/>
        <end position="111"/>
    </location>
</feature>
<reference evidence="8" key="1">
    <citation type="journal article" date="2006" name="PLoS Biol.">
        <title>Macronuclear genome sequence of the ciliate Tetrahymena thermophila, a model eukaryote.</title>
        <authorList>
            <person name="Eisen J.A."/>
            <person name="Coyne R.S."/>
            <person name="Wu M."/>
            <person name="Wu D."/>
            <person name="Thiagarajan M."/>
            <person name="Wortman J.R."/>
            <person name="Badger J.H."/>
            <person name="Ren Q."/>
            <person name="Amedeo P."/>
            <person name="Jones K.M."/>
            <person name="Tallon L.J."/>
            <person name="Delcher A.L."/>
            <person name="Salzberg S.L."/>
            <person name="Silva J.C."/>
            <person name="Haas B.J."/>
            <person name="Majoros W.H."/>
            <person name="Farzad M."/>
            <person name="Carlton J.M."/>
            <person name="Smith R.K. Jr."/>
            <person name="Garg J."/>
            <person name="Pearlman R.E."/>
            <person name="Karrer K.M."/>
            <person name="Sun L."/>
            <person name="Manning G."/>
            <person name="Elde N.C."/>
            <person name="Turkewitz A.P."/>
            <person name="Asai D.J."/>
            <person name="Wilkes D.E."/>
            <person name="Wang Y."/>
            <person name="Cai H."/>
            <person name="Collins K."/>
            <person name="Stewart B.A."/>
            <person name="Lee S.R."/>
            <person name="Wilamowska K."/>
            <person name="Weinberg Z."/>
            <person name="Ruzzo W.L."/>
            <person name="Wloga D."/>
            <person name="Gaertig J."/>
            <person name="Frankel J."/>
            <person name="Tsao C.-C."/>
            <person name="Gorovsky M.A."/>
            <person name="Keeling P.J."/>
            <person name="Waller R.F."/>
            <person name="Patron N.J."/>
            <person name="Cherry J.M."/>
            <person name="Stover N.A."/>
            <person name="Krieger C.J."/>
            <person name="del Toro C."/>
            <person name="Ryder H.F."/>
            <person name="Williamson S.C."/>
            <person name="Barbeau R.A."/>
            <person name="Hamilton E.P."/>
            <person name="Orias E."/>
        </authorList>
    </citation>
    <scope>NUCLEOTIDE SEQUENCE [LARGE SCALE GENOMIC DNA]</scope>
    <source>
        <strain evidence="8">SB210</strain>
    </source>
</reference>
<feature type="transmembrane region" description="Helical" evidence="6">
    <location>
        <begin position="350"/>
        <end position="370"/>
    </location>
</feature>
<dbReference type="GO" id="GO:0022857">
    <property type="term" value="F:transmembrane transporter activity"/>
    <property type="evidence" value="ECO:0007669"/>
    <property type="project" value="InterPro"/>
</dbReference>
<dbReference type="PANTHER" id="PTHR43385:SF1">
    <property type="entry name" value="RIBOFLAVIN TRANSPORTER RIBJ"/>
    <property type="match status" value="1"/>
</dbReference>
<dbReference type="KEGG" id="tet:TTHERM_00245250"/>
<feature type="transmembrane region" description="Helical" evidence="6">
    <location>
        <begin position="316"/>
        <end position="338"/>
    </location>
</feature>
<feature type="transmembrane region" description="Helical" evidence="6">
    <location>
        <begin position="405"/>
        <end position="425"/>
    </location>
</feature>
<dbReference type="RefSeq" id="XP_001023755.2">
    <property type="nucleotide sequence ID" value="XM_001023755.3"/>
</dbReference>
<dbReference type="Gene3D" id="1.20.1250.20">
    <property type="entry name" value="MFS general substrate transporter like domains"/>
    <property type="match status" value="2"/>
</dbReference>
<evidence type="ECO:0000256" key="1">
    <source>
        <dbReference type="ARBA" id="ARBA00004141"/>
    </source>
</evidence>
<dbReference type="InParanoid" id="Q245X3"/>
<comment type="subcellular location">
    <subcellularLocation>
        <location evidence="1">Membrane</location>
        <topology evidence="1">Multi-pass membrane protein</topology>
    </subcellularLocation>
</comment>
<accession>Q245X3</accession>
<protein>
    <submittedName>
        <fullName evidence="7">MFS transporter</fullName>
    </submittedName>
</protein>
<name>Q245X3_TETTS</name>
<dbReference type="Proteomes" id="UP000009168">
    <property type="component" value="Unassembled WGS sequence"/>
</dbReference>
<feature type="transmembrane region" description="Helical" evidence="6">
    <location>
        <begin position="62"/>
        <end position="84"/>
    </location>
</feature>
<evidence type="ECO:0000256" key="6">
    <source>
        <dbReference type="SAM" id="Phobius"/>
    </source>
</evidence>
<evidence type="ECO:0000256" key="5">
    <source>
        <dbReference type="ARBA" id="ARBA00023136"/>
    </source>
</evidence>
<proteinExistence type="predicted"/>
<evidence type="ECO:0000313" key="8">
    <source>
        <dbReference type="Proteomes" id="UP000009168"/>
    </source>
</evidence>
<dbReference type="AlphaFoldDB" id="Q245X3"/>
<organism evidence="7 8">
    <name type="scientific">Tetrahymena thermophila (strain SB210)</name>
    <dbReference type="NCBI Taxonomy" id="312017"/>
    <lineage>
        <taxon>Eukaryota</taxon>
        <taxon>Sar</taxon>
        <taxon>Alveolata</taxon>
        <taxon>Ciliophora</taxon>
        <taxon>Intramacronucleata</taxon>
        <taxon>Oligohymenophorea</taxon>
        <taxon>Hymenostomatida</taxon>
        <taxon>Tetrahymenina</taxon>
        <taxon>Tetrahymenidae</taxon>
        <taxon>Tetrahymena</taxon>
    </lineage>
</organism>
<feature type="transmembrane region" description="Helical" evidence="6">
    <location>
        <begin position="149"/>
        <end position="174"/>
    </location>
</feature>
<feature type="transmembrane region" description="Helical" evidence="6">
    <location>
        <begin position="437"/>
        <end position="459"/>
    </location>
</feature>
<evidence type="ECO:0000313" key="7">
    <source>
        <dbReference type="EMBL" id="EAS03510.2"/>
    </source>
</evidence>
<evidence type="ECO:0000256" key="2">
    <source>
        <dbReference type="ARBA" id="ARBA00022448"/>
    </source>
</evidence>
<dbReference type="InterPro" id="IPR011701">
    <property type="entry name" value="MFS"/>
</dbReference>
<dbReference type="InterPro" id="IPR052983">
    <property type="entry name" value="MFS_Riboflavin_Transporter"/>
</dbReference>
<keyword evidence="8" id="KW-1185">Reference proteome</keyword>
<feature type="transmembrane region" description="Helical" evidence="6">
    <location>
        <begin position="382"/>
        <end position="399"/>
    </location>
</feature>
<gene>
    <name evidence="7" type="ORF">TTHERM_00245250</name>
</gene>
<evidence type="ECO:0000256" key="3">
    <source>
        <dbReference type="ARBA" id="ARBA00022692"/>
    </source>
</evidence>
<dbReference type="Pfam" id="PF07690">
    <property type="entry name" value="MFS_1"/>
    <property type="match status" value="1"/>
</dbReference>
<dbReference type="EMBL" id="GG662474">
    <property type="protein sequence ID" value="EAS03510.2"/>
    <property type="molecule type" value="Genomic_DNA"/>
</dbReference>
<feature type="transmembrane region" description="Helical" evidence="6">
    <location>
        <begin position="20"/>
        <end position="42"/>
    </location>
</feature>
<dbReference type="PANTHER" id="PTHR43385">
    <property type="entry name" value="RIBOFLAVIN TRANSPORTER RIBJ"/>
    <property type="match status" value="1"/>
</dbReference>
<dbReference type="HOGENOM" id="CLU_001265_59_6_1"/>
<keyword evidence="5 6" id="KW-0472">Membrane</keyword>
<dbReference type="eggNOG" id="ENOG502SFUH">
    <property type="taxonomic scope" value="Eukaryota"/>
</dbReference>
<keyword evidence="4 6" id="KW-1133">Transmembrane helix</keyword>
<sequence length="518" mass="58240">MVSLSIPNPLNKLSFKTRGYIALASSFFQHLILGSYYVWGGILTYVTSSLRHDGQSYTKQDVAMLAPFVTLSLNIGTPFGPILANKIGFRPLMFINSTLMGLSVIASSYFVNNFPAFVILYGVLFGLLSGALYMVPFNTCYLYYPNRKGLVGGVITAGYALGSTALIWVMFALINPENEKPSVKIDGDTYFSAEICDRLPFALRILGIIQIFSFYISTLFHQRPSKEEIQGIMNQSSPSTAPYLQPKYSVATQNGLPTQNQLNKQESEATKLNQLQTEVNPTSNIISTDILQEQQLVIPESYYEYDTIKECLKTKFIYMSIFLAAMFTVYGSIITSNYKILGEKSSYSDSFLNAAGTTGCVVNCISRIFWGNLFEKYTLRRIATVNLSFQILLSVTFYWCSKVEPLFFIQIILAFFALGGWLSMLPAQIVRVYGRKIGTTIYSVTFVGFSIASFSAFFILKSASKSVGFAYMFYIFTGIQTLALIIVQFIDFNVKYRKKQLSQEILNQFQQKQKEVKI</sequence>
<dbReference type="GO" id="GO:0016020">
    <property type="term" value="C:membrane"/>
    <property type="evidence" value="ECO:0007669"/>
    <property type="project" value="UniProtKB-SubCell"/>
</dbReference>
<dbReference type="OrthoDB" id="410267at2759"/>
<keyword evidence="3 6" id="KW-0812">Transmembrane</keyword>
<dbReference type="GeneID" id="7827406"/>
<feature type="transmembrane region" description="Helical" evidence="6">
    <location>
        <begin position="201"/>
        <end position="220"/>
    </location>
</feature>
<dbReference type="FunCoup" id="Q245X3">
    <property type="interactions" value="2"/>
</dbReference>
<dbReference type="InterPro" id="IPR036259">
    <property type="entry name" value="MFS_trans_sf"/>
</dbReference>
<feature type="transmembrane region" description="Helical" evidence="6">
    <location>
        <begin position="117"/>
        <end position="137"/>
    </location>
</feature>
<dbReference type="SUPFAM" id="SSF103473">
    <property type="entry name" value="MFS general substrate transporter"/>
    <property type="match status" value="1"/>
</dbReference>